<evidence type="ECO:0000256" key="11">
    <source>
        <dbReference type="SAM" id="Phobius"/>
    </source>
</evidence>
<dbReference type="Pfam" id="PF04408">
    <property type="entry name" value="WHD_HA2"/>
    <property type="match status" value="1"/>
</dbReference>
<dbReference type="SUPFAM" id="SSF52540">
    <property type="entry name" value="P-loop containing nucleoside triphosphate hydrolases"/>
    <property type="match status" value="1"/>
</dbReference>
<reference evidence="14" key="1">
    <citation type="submission" date="2021-01" db="EMBL/GenBank/DDBJ databases">
        <authorList>
            <person name="Corre E."/>
            <person name="Pelletier E."/>
            <person name="Niang G."/>
            <person name="Scheremetjew M."/>
            <person name="Finn R."/>
            <person name="Kale V."/>
            <person name="Holt S."/>
            <person name="Cochrane G."/>
            <person name="Meng A."/>
            <person name="Brown T."/>
            <person name="Cohen L."/>
        </authorList>
    </citation>
    <scope>NUCLEOTIDE SEQUENCE</scope>
    <source>
        <strain evidence="14">Clade-A-BCC118000</strain>
    </source>
</reference>
<dbReference type="InterPro" id="IPR048333">
    <property type="entry name" value="HA2_WH"/>
</dbReference>
<comment type="catalytic activity">
    <reaction evidence="9">
        <text>ATP + H2O = ADP + phosphate + H(+)</text>
        <dbReference type="Rhea" id="RHEA:13065"/>
        <dbReference type="ChEBI" id="CHEBI:15377"/>
        <dbReference type="ChEBI" id="CHEBI:15378"/>
        <dbReference type="ChEBI" id="CHEBI:30616"/>
        <dbReference type="ChEBI" id="CHEBI:43474"/>
        <dbReference type="ChEBI" id="CHEBI:456216"/>
        <dbReference type="EC" id="3.6.4.13"/>
    </reaction>
</comment>
<dbReference type="Pfam" id="PF21010">
    <property type="entry name" value="HA2_C"/>
    <property type="match status" value="1"/>
</dbReference>
<keyword evidence="5" id="KW-0378">Hydrolase</keyword>
<evidence type="ECO:0000256" key="5">
    <source>
        <dbReference type="ARBA" id="ARBA00022801"/>
    </source>
</evidence>
<feature type="compositionally biased region" description="Basic and acidic residues" evidence="10">
    <location>
        <begin position="1"/>
        <end position="12"/>
    </location>
</feature>
<keyword evidence="8" id="KW-0508">mRNA splicing</keyword>
<evidence type="ECO:0000259" key="12">
    <source>
        <dbReference type="PROSITE" id="PS51192"/>
    </source>
</evidence>
<evidence type="ECO:0000256" key="10">
    <source>
        <dbReference type="SAM" id="MobiDB-lite"/>
    </source>
</evidence>
<evidence type="ECO:0000256" key="8">
    <source>
        <dbReference type="ARBA" id="ARBA00023187"/>
    </source>
</evidence>
<feature type="domain" description="Helicase C-terminal" evidence="13">
    <location>
        <begin position="234"/>
        <end position="426"/>
    </location>
</feature>
<dbReference type="FunFam" id="3.40.50.300:FF:000750">
    <property type="entry name" value="Putative ATP-dependent RNA helicase DHX33"/>
    <property type="match status" value="1"/>
</dbReference>
<evidence type="ECO:0000313" key="14">
    <source>
        <dbReference type="EMBL" id="CAD8219968.1"/>
    </source>
</evidence>
<evidence type="ECO:0000256" key="3">
    <source>
        <dbReference type="ARBA" id="ARBA00022728"/>
    </source>
</evidence>
<dbReference type="Pfam" id="PF00271">
    <property type="entry name" value="Helicase_C"/>
    <property type="match status" value="1"/>
</dbReference>
<dbReference type="InterPro" id="IPR011709">
    <property type="entry name" value="DEAD-box_helicase_OB_fold"/>
</dbReference>
<feature type="region of interest" description="Disordered" evidence="10">
    <location>
        <begin position="1"/>
        <end position="35"/>
    </location>
</feature>
<feature type="transmembrane region" description="Helical" evidence="11">
    <location>
        <begin position="644"/>
        <end position="663"/>
    </location>
</feature>
<dbReference type="GO" id="GO:0005524">
    <property type="term" value="F:ATP binding"/>
    <property type="evidence" value="ECO:0007669"/>
    <property type="project" value="UniProtKB-KW"/>
</dbReference>
<keyword evidence="3" id="KW-0747">Spliceosome</keyword>
<dbReference type="GO" id="GO:0003725">
    <property type="term" value="F:double-stranded RNA binding"/>
    <property type="evidence" value="ECO:0007669"/>
    <property type="project" value="TreeGrafter"/>
</dbReference>
<keyword evidence="11" id="KW-1133">Transmembrane helix</keyword>
<dbReference type="SMART" id="SM00490">
    <property type="entry name" value="HELICc"/>
    <property type="match status" value="1"/>
</dbReference>
<keyword evidence="7" id="KW-0067">ATP-binding</keyword>
<dbReference type="GO" id="GO:0003724">
    <property type="term" value="F:RNA helicase activity"/>
    <property type="evidence" value="ECO:0007669"/>
    <property type="project" value="UniProtKB-EC"/>
</dbReference>
<dbReference type="GO" id="GO:0005730">
    <property type="term" value="C:nucleolus"/>
    <property type="evidence" value="ECO:0007669"/>
    <property type="project" value="TreeGrafter"/>
</dbReference>
<dbReference type="InterPro" id="IPR014001">
    <property type="entry name" value="Helicase_ATP-bd"/>
</dbReference>
<evidence type="ECO:0000256" key="4">
    <source>
        <dbReference type="ARBA" id="ARBA00022741"/>
    </source>
</evidence>
<accession>A0A7R9SZF0</accession>
<dbReference type="SMART" id="SM00847">
    <property type="entry name" value="HA2"/>
    <property type="match status" value="1"/>
</dbReference>
<evidence type="ECO:0000256" key="2">
    <source>
        <dbReference type="ARBA" id="ARBA00022664"/>
    </source>
</evidence>
<dbReference type="AlphaFoldDB" id="A0A7R9SZF0"/>
<dbReference type="PROSITE" id="PS51192">
    <property type="entry name" value="HELICASE_ATP_BIND_1"/>
    <property type="match status" value="1"/>
</dbReference>
<dbReference type="InterPro" id="IPR007502">
    <property type="entry name" value="Helicase-assoc_dom"/>
</dbReference>
<proteinExistence type="predicted"/>
<dbReference type="PROSITE" id="PS00690">
    <property type="entry name" value="DEAH_ATP_HELICASE"/>
    <property type="match status" value="1"/>
</dbReference>
<dbReference type="GO" id="GO:0045943">
    <property type="term" value="P:positive regulation of transcription by RNA polymerase I"/>
    <property type="evidence" value="ECO:0007669"/>
    <property type="project" value="TreeGrafter"/>
</dbReference>
<evidence type="ECO:0000256" key="6">
    <source>
        <dbReference type="ARBA" id="ARBA00022806"/>
    </source>
</evidence>
<dbReference type="CDD" id="cd17978">
    <property type="entry name" value="DEXHc_DHX33"/>
    <property type="match status" value="1"/>
</dbReference>
<dbReference type="InterPro" id="IPR027417">
    <property type="entry name" value="P-loop_NTPase"/>
</dbReference>
<dbReference type="EC" id="3.6.4.13" evidence="1"/>
<dbReference type="PROSITE" id="PS51194">
    <property type="entry name" value="HELICASE_CTER"/>
    <property type="match status" value="1"/>
</dbReference>
<dbReference type="GO" id="GO:0016787">
    <property type="term" value="F:hydrolase activity"/>
    <property type="evidence" value="ECO:0007669"/>
    <property type="project" value="UniProtKB-KW"/>
</dbReference>
<dbReference type="Pfam" id="PF00270">
    <property type="entry name" value="DEAD"/>
    <property type="match status" value="1"/>
</dbReference>
<dbReference type="SMART" id="SM00487">
    <property type="entry name" value="DEXDc"/>
    <property type="match status" value="1"/>
</dbReference>
<protein>
    <recommendedName>
        <fullName evidence="1">RNA helicase</fullName>
        <ecNumber evidence="1">3.6.4.13</ecNumber>
    </recommendedName>
</protein>
<dbReference type="PANTHER" id="PTHR18934">
    <property type="entry name" value="ATP-DEPENDENT RNA HELICASE"/>
    <property type="match status" value="1"/>
</dbReference>
<keyword evidence="11" id="KW-0472">Membrane</keyword>
<evidence type="ECO:0000256" key="1">
    <source>
        <dbReference type="ARBA" id="ARBA00012552"/>
    </source>
</evidence>
<dbReference type="EMBL" id="HBDX01000763">
    <property type="protein sequence ID" value="CAD8219968.1"/>
    <property type="molecule type" value="Transcribed_RNA"/>
</dbReference>
<organism evidence="14">
    <name type="scientific">Ostreococcus sp. 'lucimarinus'</name>
    <dbReference type="NCBI Taxonomy" id="242159"/>
    <lineage>
        <taxon>Eukaryota</taxon>
        <taxon>Viridiplantae</taxon>
        <taxon>Chlorophyta</taxon>
        <taxon>Mamiellophyceae</taxon>
        <taxon>Mamiellales</taxon>
        <taxon>Bathycoccaceae</taxon>
        <taxon>Ostreococcus</taxon>
    </lineage>
</organism>
<dbReference type="Gene3D" id="1.20.120.1080">
    <property type="match status" value="1"/>
</dbReference>
<keyword evidence="2" id="KW-0507">mRNA processing</keyword>
<evidence type="ECO:0000256" key="7">
    <source>
        <dbReference type="ARBA" id="ARBA00022840"/>
    </source>
</evidence>
<dbReference type="CDD" id="cd18791">
    <property type="entry name" value="SF2_C_RHA"/>
    <property type="match status" value="1"/>
</dbReference>
<dbReference type="GO" id="GO:0006397">
    <property type="term" value="P:mRNA processing"/>
    <property type="evidence" value="ECO:0007669"/>
    <property type="project" value="UniProtKB-KW"/>
</dbReference>
<dbReference type="PANTHER" id="PTHR18934:SF118">
    <property type="entry name" value="ATP-DEPENDENT RNA HELICASE DHX33"/>
    <property type="match status" value="1"/>
</dbReference>
<dbReference type="GO" id="GO:0008380">
    <property type="term" value="P:RNA splicing"/>
    <property type="evidence" value="ECO:0007669"/>
    <property type="project" value="UniProtKB-KW"/>
</dbReference>
<gene>
    <name evidence="14" type="ORF">OLUC0939_LOCUS687</name>
</gene>
<sequence length="699" mass="78124">METLREGRERGGGDASTSDARKANGAPTGAKREEIDRVRKSLPIYRAKDRLMEEIRKSETVIIIGETGSGKTTQIPQYVYEDMTLTNGLMIGVTQPRRVAAVSVSRRVADETGTAHGTLVGYAIRFEDVSSEETRIKFLTDGMLLREAVGDPLLSKYGVIMIDEAHERTLQTDFLLGTIKGVQRRRRESLGEDQYGRALPPLRVIVMSATLEASSFSKFFDGAPVIYSRGRTFPVEMFYTEEPEEDYLDAAMWTVLQVNEEEAAGDVLVFLTGQEEIESLGRMLREKASELPSNVLKLNVVLLFAALPPEEQMKVFEPTPLGTRKVVLATNIAETSLTINGIRYVVDSGLSKLRTHHPRSGVDELLVTPIAQSQAQQRAGRAGREAPGKCFRLYTEEIMPSLEKYVKPELLRTNLSGVVLQLKAMQVDDILSFPFIDPPPKEALLRSLELLYSLDALDDDGKLNDVGKKMARFPLEPMAARCVIAAEIEGCAIETLAVLSMLSTDSVFQFSREADGQKNVARHKLKRKEGDHLTLLRVFNEFSACSPKRSRDWCREHQINHQAMTKAVKINEQLTRAAMSQGINLTSCEDDFTLVLRSLVSGFFMNTASKEMDGSFKVFTTGQKLTIHPSSVMFQSPSETVSNYFLTINYFTLTIFLAAQILFNELVRTNKMYARDVSSIKKSWLSELASKTFSRRSTN</sequence>
<dbReference type="InterPro" id="IPR001650">
    <property type="entry name" value="Helicase_C-like"/>
</dbReference>
<evidence type="ECO:0000256" key="9">
    <source>
        <dbReference type="ARBA" id="ARBA00047984"/>
    </source>
</evidence>
<dbReference type="Pfam" id="PF07717">
    <property type="entry name" value="OB_NTP_bind"/>
    <property type="match status" value="1"/>
</dbReference>
<evidence type="ECO:0000259" key="13">
    <source>
        <dbReference type="PROSITE" id="PS51194"/>
    </source>
</evidence>
<dbReference type="GO" id="GO:0005681">
    <property type="term" value="C:spliceosomal complex"/>
    <property type="evidence" value="ECO:0007669"/>
    <property type="project" value="UniProtKB-KW"/>
</dbReference>
<keyword evidence="11" id="KW-0812">Transmembrane</keyword>
<keyword evidence="4" id="KW-0547">Nucleotide-binding</keyword>
<name>A0A7R9SZF0_9CHLO</name>
<dbReference type="Gene3D" id="3.40.50.300">
    <property type="entry name" value="P-loop containing nucleotide triphosphate hydrolases"/>
    <property type="match status" value="2"/>
</dbReference>
<dbReference type="InterPro" id="IPR002464">
    <property type="entry name" value="DNA/RNA_helicase_DEAH_CS"/>
</dbReference>
<feature type="domain" description="Helicase ATP-binding" evidence="12">
    <location>
        <begin position="52"/>
        <end position="229"/>
    </location>
</feature>
<dbReference type="FunFam" id="3.40.50.300:FF:000007">
    <property type="entry name" value="Pre-mRNA-splicing factor ATP-dependent RNA helicase"/>
    <property type="match status" value="1"/>
</dbReference>
<keyword evidence="6" id="KW-0347">Helicase</keyword>
<dbReference type="InterPro" id="IPR011545">
    <property type="entry name" value="DEAD/DEAH_box_helicase_dom"/>
</dbReference>